<reference evidence="1" key="1">
    <citation type="journal article" date="2014" name="Front. Microbiol.">
        <title>High frequency of phylogenetically diverse reductive dehalogenase-homologous genes in deep subseafloor sedimentary metagenomes.</title>
        <authorList>
            <person name="Kawai M."/>
            <person name="Futagami T."/>
            <person name="Toyoda A."/>
            <person name="Takaki Y."/>
            <person name="Nishi S."/>
            <person name="Hori S."/>
            <person name="Arai W."/>
            <person name="Tsubouchi T."/>
            <person name="Morono Y."/>
            <person name="Uchiyama I."/>
            <person name="Ito T."/>
            <person name="Fujiyama A."/>
            <person name="Inagaki F."/>
            <person name="Takami H."/>
        </authorList>
    </citation>
    <scope>NUCLEOTIDE SEQUENCE</scope>
    <source>
        <strain evidence="1">Expedition CK06-06</strain>
    </source>
</reference>
<protein>
    <recommendedName>
        <fullName evidence="2">Apea-like HEPN domain-containing protein</fullName>
    </recommendedName>
</protein>
<proteinExistence type="predicted"/>
<accession>X0YDE8</accession>
<evidence type="ECO:0008006" key="2">
    <source>
        <dbReference type="Google" id="ProtNLM"/>
    </source>
</evidence>
<sequence>MDIKGKRGKKLKNTLLWKSADRILEVLNLSGKLAKEDYKLLMELKQKRNDIIHRGEKASEEEAQKSFNFCINLLGKMMENTTQ</sequence>
<dbReference type="AlphaFoldDB" id="X0YDE8"/>
<name>X0YDE8_9ZZZZ</name>
<evidence type="ECO:0000313" key="1">
    <source>
        <dbReference type="EMBL" id="GAG53884.1"/>
    </source>
</evidence>
<gene>
    <name evidence="1" type="ORF">S01H4_18883</name>
</gene>
<dbReference type="EMBL" id="BART01008390">
    <property type="protein sequence ID" value="GAG53884.1"/>
    <property type="molecule type" value="Genomic_DNA"/>
</dbReference>
<comment type="caution">
    <text evidence="1">The sequence shown here is derived from an EMBL/GenBank/DDBJ whole genome shotgun (WGS) entry which is preliminary data.</text>
</comment>
<organism evidence="1">
    <name type="scientific">marine sediment metagenome</name>
    <dbReference type="NCBI Taxonomy" id="412755"/>
    <lineage>
        <taxon>unclassified sequences</taxon>
        <taxon>metagenomes</taxon>
        <taxon>ecological metagenomes</taxon>
    </lineage>
</organism>